<dbReference type="EMBL" id="MT145103">
    <property type="protein sequence ID" value="QJI03608.1"/>
    <property type="molecule type" value="Genomic_DNA"/>
</dbReference>
<proteinExistence type="predicted"/>
<reference evidence="1" key="1">
    <citation type="submission" date="2020-03" db="EMBL/GenBank/DDBJ databases">
        <title>The deep terrestrial virosphere.</title>
        <authorList>
            <person name="Holmfeldt K."/>
            <person name="Nilsson E."/>
            <person name="Simone D."/>
            <person name="Lopez-Fernandez M."/>
            <person name="Wu X."/>
            <person name="de Brujin I."/>
            <person name="Lundin D."/>
            <person name="Andersson A."/>
            <person name="Bertilsson S."/>
            <person name="Dopson M."/>
        </authorList>
    </citation>
    <scope>NUCLEOTIDE SEQUENCE</scope>
    <source>
        <strain evidence="1">TM448B04748</strain>
    </source>
</reference>
<name>A0A6M3Y2W3_9ZZZZ</name>
<dbReference type="AlphaFoldDB" id="A0A6M3Y2W3"/>
<gene>
    <name evidence="1" type="ORF">TM448B04748_0006</name>
</gene>
<evidence type="ECO:0000313" key="1">
    <source>
        <dbReference type="EMBL" id="QJI03608.1"/>
    </source>
</evidence>
<organism evidence="1">
    <name type="scientific">viral metagenome</name>
    <dbReference type="NCBI Taxonomy" id="1070528"/>
    <lineage>
        <taxon>unclassified sequences</taxon>
        <taxon>metagenomes</taxon>
        <taxon>organismal metagenomes</taxon>
    </lineage>
</organism>
<accession>A0A6M3Y2W3</accession>
<protein>
    <submittedName>
        <fullName evidence="1">Uncharacterized protein</fullName>
    </submittedName>
</protein>
<sequence>MVEVIFEDSRRFIDQAWTFENAWLDDWAARDHIVAYRILKEVAKPEVVHAEMAKATGLTPLGEKEED</sequence>